<protein>
    <submittedName>
        <fullName evidence="1">Uncharacterized protein</fullName>
    </submittedName>
</protein>
<proteinExistence type="predicted"/>
<evidence type="ECO:0000313" key="2">
    <source>
        <dbReference type="Proteomes" id="UP000887159"/>
    </source>
</evidence>
<sequence>MIGKLEDWRSLTCVAEEFGINKSVFSRAWKAFQIIGTIVRKIGGALGKQLQWMTYISSCSRKEPDTSQQASLLSNCVQQVLWFTASRRLHKGGLLTRPSERCIPFS</sequence>
<dbReference type="Proteomes" id="UP000887159">
    <property type="component" value="Unassembled WGS sequence"/>
</dbReference>
<dbReference type="AlphaFoldDB" id="A0A8X6V5A9"/>
<name>A0A8X6V5A9_TRICX</name>
<comment type="caution">
    <text evidence="1">The sequence shown here is derived from an EMBL/GenBank/DDBJ whole genome shotgun (WGS) entry which is preliminary data.</text>
</comment>
<keyword evidence="2" id="KW-1185">Reference proteome</keyword>
<evidence type="ECO:0000313" key="1">
    <source>
        <dbReference type="EMBL" id="GFY05362.1"/>
    </source>
</evidence>
<reference evidence="1" key="1">
    <citation type="submission" date="2020-08" db="EMBL/GenBank/DDBJ databases">
        <title>Multicomponent nature underlies the extraordinary mechanical properties of spider dragline silk.</title>
        <authorList>
            <person name="Kono N."/>
            <person name="Nakamura H."/>
            <person name="Mori M."/>
            <person name="Yoshida Y."/>
            <person name="Ohtoshi R."/>
            <person name="Malay A.D."/>
            <person name="Moran D.A.P."/>
            <person name="Tomita M."/>
            <person name="Numata K."/>
            <person name="Arakawa K."/>
        </authorList>
    </citation>
    <scope>NUCLEOTIDE SEQUENCE</scope>
</reference>
<accession>A0A8X6V5A9</accession>
<organism evidence="1 2">
    <name type="scientific">Trichonephila clavipes</name>
    <name type="common">Golden silk orbweaver</name>
    <name type="synonym">Nephila clavipes</name>
    <dbReference type="NCBI Taxonomy" id="2585209"/>
    <lineage>
        <taxon>Eukaryota</taxon>
        <taxon>Metazoa</taxon>
        <taxon>Ecdysozoa</taxon>
        <taxon>Arthropoda</taxon>
        <taxon>Chelicerata</taxon>
        <taxon>Arachnida</taxon>
        <taxon>Araneae</taxon>
        <taxon>Araneomorphae</taxon>
        <taxon>Entelegynae</taxon>
        <taxon>Araneoidea</taxon>
        <taxon>Nephilidae</taxon>
        <taxon>Trichonephila</taxon>
    </lineage>
</organism>
<dbReference type="EMBL" id="BMAU01021250">
    <property type="protein sequence ID" value="GFY05362.1"/>
    <property type="molecule type" value="Genomic_DNA"/>
</dbReference>
<gene>
    <name evidence="1" type="primary">X975_12273</name>
    <name evidence="1" type="ORF">TNCV_2208071</name>
</gene>